<evidence type="ECO:0000256" key="8">
    <source>
        <dbReference type="ARBA" id="ARBA00023163"/>
    </source>
</evidence>
<comment type="similarity">
    <text evidence="2">Belongs to the Mediator complex subunit 23 family.</text>
</comment>
<evidence type="ECO:0000256" key="10">
    <source>
        <dbReference type="ARBA" id="ARBA00031961"/>
    </source>
</evidence>
<dbReference type="InterPro" id="IPR021629">
    <property type="entry name" value="Mediator_Med23"/>
</dbReference>
<evidence type="ECO:0000256" key="3">
    <source>
        <dbReference type="ARBA" id="ARBA00019696"/>
    </source>
</evidence>
<evidence type="ECO:0000259" key="12">
    <source>
        <dbReference type="PROSITE" id="PS50001"/>
    </source>
</evidence>
<keyword evidence="7" id="KW-0805">Transcription regulation</keyword>
<keyword evidence="4" id="KW-0341">Growth regulation</keyword>
<sequence>MIAKYPEYTYQECISSYGKPPTIIPQTHMPFYYGSLIDRLLPITDYIICRALELPLVDTACQRLIQSLAPLYKYHPTPLTFTYTVLYYLNDHMKKPLSKTFVLTMRRHVEDMHLTEAFEKYNHQRDSLESLFIELVDRIALSLDFVLSPPPFVAQDWKTAEFSPGAQTIYLACIEIMASPHPPEAIVSAMINMLMVKPQQRPYNVINILALLLTALPDVYGNVLHDEFIAVVDRSLAKNHTFEEIVFDTFEEAQLLHLTSRPLIINALSQAYWTHCKWITLEKFTCDLAPKILDRVQTENDLWYALRLLVPLLQRCYEWPKEKTRHLTESLEVVRTIIDRIAYLTSIGIDIVHSDELCDLLYHFKYVFVGDYLRNNAEATFAGFPKKMRDRLRFYATQSDRKTDEKKMGPETWKRRLAELYACSWYWGDISWKWAEKLLLLCPEGYFLVRDSRSDSHLFTVSYHLDGKVYHSRVSTFGTLAHLGDRRPLHCSESVVELIQHVVEQSQRGEHDMLMHRRGAEAEASKMQLSRPLGRLELLPSLQYLCRLKIRQKCPPAAISSLRLPPNLLAYVTHTKYLIPDLEASEQVLKIRAENGLWPVS</sequence>
<reference evidence="14" key="1">
    <citation type="submission" date="2020-10" db="EMBL/GenBank/DDBJ databases">
        <authorList>
            <person name="Kikuchi T."/>
        </authorList>
    </citation>
    <scope>NUCLEOTIDE SEQUENCE</scope>
    <source>
        <strain evidence="14">NKZ352</strain>
    </source>
</reference>
<dbReference type="SUPFAM" id="SSF158235">
    <property type="entry name" value="SOCS box-like"/>
    <property type="match status" value="1"/>
</dbReference>
<dbReference type="GO" id="GO:0009968">
    <property type="term" value="P:negative regulation of signal transduction"/>
    <property type="evidence" value="ECO:0007669"/>
    <property type="project" value="UniProtKB-KW"/>
</dbReference>
<dbReference type="SMART" id="SM00252">
    <property type="entry name" value="SH2"/>
    <property type="match status" value="1"/>
</dbReference>
<dbReference type="InterPro" id="IPR001496">
    <property type="entry name" value="SOCS_box"/>
</dbReference>
<dbReference type="PROSITE" id="PS50001">
    <property type="entry name" value="SH2"/>
    <property type="match status" value="1"/>
</dbReference>
<keyword evidence="15" id="KW-1185">Reference proteome</keyword>
<evidence type="ECO:0000256" key="9">
    <source>
        <dbReference type="ARBA" id="ARBA00023242"/>
    </source>
</evidence>
<dbReference type="SMART" id="SM00969">
    <property type="entry name" value="SOCS_box"/>
    <property type="match status" value="1"/>
</dbReference>
<keyword evidence="9" id="KW-0539">Nucleus</keyword>
<protein>
    <recommendedName>
        <fullName evidence="3">Mediator of RNA polymerase II transcription subunit 23</fullName>
    </recommendedName>
    <alternativeName>
        <fullName evidence="10">Mediator complex subunit 23</fullName>
    </alternativeName>
</protein>
<dbReference type="GO" id="GO:0016592">
    <property type="term" value="C:mediator complex"/>
    <property type="evidence" value="ECO:0007669"/>
    <property type="project" value="TreeGrafter"/>
</dbReference>
<feature type="domain" description="SOCS box" evidence="13">
    <location>
        <begin position="528"/>
        <end position="578"/>
    </location>
</feature>
<organism evidence="14 15">
    <name type="scientific">Caenorhabditis auriculariae</name>
    <dbReference type="NCBI Taxonomy" id="2777116"/>
    <lineage>
        <taxon>Eukaryota</taxon>
        <taxon>Metazoa</taxon>
        <taxon>Ecdysozoa</taxon>
        <taxon>Nematoda</taxon>
        <taxon>Chromadorea</taxon>
        <taxon>Rhabditida</taxon>
        <taxon>Rhabditina</taxon>
        <taxon>Rhabditomorpha</taxon>
        <taxon>Rhabditoidea</taxon>
        <taxon>Rhabditidae</taxon>
        <taxon>Peloderinae</taxon>
        <taxon>Caenorhabditis</taxon>
    </lineage>
</organism>
<dbReference type="OrthoDB" id="6426624at2759"/>
<dbReference type="GO" id="GO:0035556">
    <property type="term" value="P:intracellular signal transduction"/>
    <property type="evidence" value="ECO:0007669"/>
    <property type="project" value="InterPro"/>
</dbReference>
<evidence type="ECO:0000256" key="4">
    <source>
        <dbReference type="ARBA" id="ARBA00022604"/>
    </source>
</evidence>
<keyword evidence="5" id="KW-0734">Signal transduction inhibitor</keyword>
<dbReference type="PANTHER" id="PTHR12691:SF10">
    <property type="entry name" value="MEDIATOR OF RNA POLYMERASE II TRANSCRIPTION SUBUNIT 23"/>
    <property type="match status" value="1"/>
</dbReference>
<dbReference type="InterPro" id="IPR036036">
    <property type="entry name" value="SOCS_box-like_dom_sf"/>
</dbReference>
<keyword evidence="8" id="KW-0804">Transcription</keyword>
<evidence type="ECO:0000256" key="11">
    <source>
        <dbReference type="PROSITE-ProRule" id="PRU00191"/>
    </source>
</evidence>
<dbReference type="AlphaFoldDB" id="A0A8S1GPB6"/>
<name>A0A8S1GPB6_9PELO</name>
<evidence type="ECO:0000259" key="13">
    <source>
        <dbReference type="PROSITE" id="PS50225"/>
    </source>
</evidence>
<proteinExistence type="inferred from homology"/>
<keyword evidence="6" id="KW-0833">Ubl conjugation pathway</keyword>
<accession>A0A8S1GPB6</accession>
<evidence type="ECO:0000256" key="7">
    <source>
        <dbReference type="ARBA" id="ARBA00023015"/>
    </source>
</evidence>
<dbReference type="InterPro" id="IPR036860">
    <property type="entry name" value="SH2_dom_sf"/>
</dbReference>
<dbReference type="Pfam" id="PF00017">
    <property type="entry name" value="SH2"/>
    <property type="match status" value="1"/>
</dbReference>
<comment type="subcellular location">
    <subcellularLocation>
        <location evidence="1">Nucleus</location>
    </subcellularLocation>
</comment>
<dbReference type="Proteomes" id="UP000835052">
    <property type="component" value="Unassembled WGS sequence"/>
</dbReference>
<dbReference type="PANTHER" id="PTHR12691">
    <property type="entry name" value="MEDIATOR OF RNA POLYMERASE II TRANSCRIPTION SUBUNIT 23"/>
    <property type="match status" value="1"/>
</dbReference>
<feature type="domain" description="SH2" evidence="12">
    <location>
        <begin position="425"/>
        <end position="533"/>
    </location>
</feature>
<comment type="caution">
    <text evidence="14">The sequence shown here is derived from an EMBL/GenBank/DDBJ whole genome shotgun (WGS) entry which is preliminary data.</text>
</comment>
<keyword evidence="11" id="KW-0727">SH2 domain</keyword>
<dbReference type="InterPro" id="IPR000980">
    <property type="entry name" value="SH2"/>
</dbReference>
<evidence type="ECO:0000256" key="2">
    <source>
        <dbReference type="ARBA" id="ARBA00010222"/>
    </source>
</evidence>
<gene>
    <name evidence="14" type="ORF">CAUJ_LOCUS653</name>
</gene>
<dbReference type="Pfam" id="PF07525">
    <property type="entry name" value="SOCS_box"/>
    <property type="match status" value="1"/>
</dbReference>
<dbReference type="SUPFAM" id="SSF55550">
    <property type="entry name" value="SH2 domain"/>
    <property type="match status" value="1"/>
</dbReference>
<dbReference type="PROSITE" id="PS50225">
    <property type="entry name" value="SOCS"/>
    <property type="match status" value="1"/>
</dbReference>
<evidence type="ECO:0000256" key="5">
    <source>
        <dbReference type="ARBA" id="ARBA00022700"/>
    </source>
</evidence>
<dbReference type="GO" id="GO:0006357">
    <property type="term" value="P:regulation of transcription by RNA polymerase II"/>
    <property type="evidence" value="ECO:0007669"/>
    <property type="project" value="TreeGrafter"/>
</dbReference>
<evidence type="ECO:0000313" key="15">
    <source>
        <dbReference type="Proteomes" id="UP000835052"/>
    </source>
</evidence>
<evidence type="ECO:0000256" key="6">
    <source>
        <dbReference type="ARBA" id="ARBA00022786"/>
    </source>
</evidence>
<dbReference type="GO" id="GO:0010628">
    <property type="term" value="P:positive regulation of gene expression"/>
    <property type="evidence" value="ECO:0007669"/>
    <property type="project" value="TreeGrafter"/>
</dbReference>
<evidence type="ECO:0000256" key="1">
    <source>
        <dbReference type="ARBA" id="ARBA00004123"/>
    </source>
</evidence>
<dbReference type="GO" id="GO:0005667">
    <property type="term" value="C:transcription regulator complex"/>
    <property type="evidence" value="ECO:0007669"/>
    <property type="project" value="TreeGrafter"/>
</dbReference>
<dbReference type="EMBL" id="CAJGYM010000001">
    <property type="protein sequence ID" value="CAD6184734.1"/>
    <property type="molecule type" value="Genomic_DNA"/>
</dbReference>
<dbReference type="Pfam" id="PF11573">
    <property type="entry name" value="Med23"/>
    <property type="match status" value="1"/>
</dbReference>
<evidence type="ECO:0000313" key="14">
    <source>
        <dbReference type="EMBL" id="CAD6184734.1"/>
    </source>
</evidence>
<dbReference type="Gene3D" id="3.30.505.10">
    <property type="entry name" value="SH2 domain"/>
    <property type="match status" value="1"/>
</dbReference>